<evidence type="ECO:0000256" key="1">
    <source>
        <dbReference type="ARBA" id="ARBA00005582"/>
    </source>
</evidence>
<dbReference type="Gene3D" id="3.90.79.10">
    <property type="entry name" value="Nucleoside Triphosphate Pyrophosphohydrolase"/>
    <property type="match status" value="1"/>
</dbReference>
<dbReference type="PROSITE" id="PS51462">
    <property type="entry name" value="NUDIX"/>
    <property type="match status" value="1"/>
</dbReference>
<dbReference type="PANTHER" id="PTHR43736">
    <property type="entry name" value="ADP-RIBOSE PYROPHOSPHATASE"/>
    <property type="match status" value="1"/>
</dbReference>
<dbReference type="Pfam" id="PF00293">
    <property type="entry name" value="NUDIX"/>
    <property type="match status" value="1"/>
</dbReference>
<sequence length="137" mass="15766">MPVAVHLFLIREGKILLLRRFNTGYEDGNYSIVAGHSDGNEDVKSAMIREAREEAGIEIKPNNIQFAGVMHRKSDDERIDFFFSADLWDGQIVNMEPHKCDDLSWFEIDNLPPNVIPYIKKAITNYISGVRFDTYGW</sequence>
<dbReference type="InterPro" id="IPR000086">
    <property type="entry name" value="NUDIX_hydrolase_dom"/>
</dbReference>
<organism evidence="4 5">
    <name type="scientific">Clostridium manihotivorum</name>
    <dbReference type="NCBI Taxonomy" id="2320868"/>
    <lineage>
        <taxon>Bacteria</taxon>
        <taxon>Bacillati</taxon>
        <taxon>Bacillota</taxon>
        <taxon>Clostridia</taxon>
        <taxon>Eubacteriales</taxon>
        <taxon>Clostridiaceae</taxon>
        <taxon>Clostridium</taxon>
    </lineage>
</organism>
<dbReference type="InterPro" id="IPR020084">
    <property type="entry name" value="NUDIX_hydrolase_CS"/>
</dbReference>
<keyword evidence="2 4" id="KW-0378">Hydrolase</keyword>
<comment type="similarity">
    <text evidence="1">Belongs to the Nudix hydrolase family.</text>
</comment>
<proteinExistence type="inferred from homology"/>
<evidence type="ECO:0000256" key="2">
    <source>
        <dbReference type="ARBA" id="ARBA00022801"/>
    </source>
</evidence>
<dbReference type="EMBL" id="CP025746">
    <property type="protein sequence ID" value="QAA35194.1"/>
    <property type="molecule type" value="Genomic_DNA"/>
</dbReference>
<dbReference type="PROSITE" id="PS00893">
    <property type="entry name" value="NUDIX_BOX"/>
    <property type="match status" value="1"/>
</dbReference>
<dbReference type="SUPFAM" id="SSF55811">
    <property type="entry name" value="Nudix"/>
    <property type="match status" value="1"/>
</dbReference>
<dbReference type="OrthoDB" id="9786141at2"/>
<keyword evidence="5" id="KW-1185">Reference proteome</keyword>
<gene>
    <name evidence="4" type="ORF">C1I91_01940</name>
</gene>
<name>A0A3R5X5G9_9CLOT</name>
<dbReference type="CDD" id="cd04683">
    <property type="entry name" value="NUDIX_Hydrolase"/>
    <property type="match status" value="1"/>
</dbReference>
<accession>A0A3R5X5G9</accession>
<evidence type="ECO:0000313" key="4">
    <source>
        <dbReference type="EMBL" id="QAA35194.1"/>
    </source>
</evidence>
<dbReference type="GO" id="GO:0016787">
    <property type="term" value="F:hydrolase activity"/>
    <property type="evidence" value="ECO:0007669"/>
    <property type="project" value="UniProtKB-KW"/>
</dbReference>
<dbReference type="AlphaFoldDB" id="A0A3R5X5G9"/>
<feature type="domain" description="Nudix hydrolase" evidence="3">
    <location>
        <begin position="1"/>
        <end position="131"/>
    </location>
</feature>
<dbReference type="Proteomes" id="UP000286268">
    <property type="component" value="Chromosome"/>
</dbReference>
<dbReference type="InterPro" id="IPR015797">
    <property type="entry name" value="NUDIX_hydrolase-like_dom_sf"/>
</dbReference>
<protein>
    <submittedName>
        <fullName evidence="4">NUDIX hydrolase</fullName>
    </submittedName>
</protein>
<dbReference type="KEGG" id="cmah:C1I91_01940"/>
<dbReference type="PANTHER" id="PTHR43736:SF1">
    <property type="entry name" value="DIHYDRONEOPTERIN TRIPHOSPHATE DIPHOSPHATASE"/>
    <property type="match status" value="1"/>
</dbReference>
<reference evidence="4 5" key="1">
    <citation type="submission" date="2018-01" db="EMBL/GenBank/DDBJ databases">
        <title>Genome Sequencing and Assembly of Anaerobacter polyendosporus strain CT4.</title>
        <authorList>
            <person name="Tachaapaikoon C."/>
            <person name="Sutheeworapong S."/>
            <person name="Jenjaroenpun P."/>
            <person name="Wongsurawat T."/>
            <person name="Nookeaw I."/>
            <person name="Cheawchanlertfa P."/>
            <person name="Kosugi A."/>
            <person name="Cheevadhanarak S."/>
            <person name="Ratanakhanokchai K."/>
        </authorList>
    </citation>
    <scope>NUCLEOTIDE SEQUENCE [LARGE SCALE GENOMIC DNA]</scope>
    <source>
        <strain evidence="4 5">CT4</strain>
    </source>
</reference>
<evidence type="ECO:0000259" key="3">
    <source>
        <dbReference type="PROSITE" id="PS51462"/>
    </source>
</evidence>
<evidence type="ECO:0000313" key="5">
    <source>
        <dbReference type="Proteomes" id="UP000286268"/>
    </source>
</evidence>